<comment type="caution">
    <text evidence="1">The sequence shown here is derived from an EMBL/GenBank/DDBJ whole genome shotgun (WGS) entry which is preliminary data.</text>
</comment>
<dbReference type="Proteomes" id="UP001558613">
    <property type="component" value="Unassembled WGS sequence"/>
</dbReference>
<keyword evidence="2" id="KW-1185">Reference proteome</keyword>
<name>A0ABR3N2A3_9TELE</name>
<proteinExistence type="predicted"/>
<evidence type="ECO:0000313" key="2">
    <source>
        <dbReference type="Proteomes" id="UP001558613"/>
    </source>
</evidence>
<sequence>MGQTVADEATRASGWVRSFSWILPGEMTKCSLPSLYINYQLLSQRHFVKEINETTSGQEQIRLPTRGGGEFSLGPLFLSWGSCPSPLGRQDPG</sequence>
<accession>A0ABR3N2A3</accession>
<protein>
    <submittedName>
        <fullName evidence="1">Uncharacterized protein</fullName>
    </submittedName>
</protein>
<gene>
    <name evidence="1" type="ORF">QQF64_030081</name>
</gene>
<dbReference type="EMBL" id="JAYMGO010000007">
    <property type="protein sequence ID" value="KAL1271065.1"/>
    <property type="molecule type" value="Genomic_DNA"/>
</dbReference>
<evidence type="ECO:0000313" key="1">
    <source>
        <dbReference type="EMBL" id="KAL1271065.1"/>
    </source>
</evidence>
<organism evidence="1 2">
    <name type="scientific">Cirrhinus molitorella</name>
    <name type="common">mud carp</name>
    <dbReference type="NCBI Taxonomy" id="172907"/>
    <lineage>
        <taxon>Eukaryota</taxon>
        <taxon>Metazoa</taxon>
        <taxon>Chordata</taxon>
        <taxon>Craniata</taxon>
        <taxon>Vertebrata</taxon>
        <taxon>Euteleostomi</taxon>
        <taxon>Actinopterygii</taxon>
        <taxon>Neopterygii</taxon>
        <taxon>Teleostei</taxon>
        <taxon>Ostariophysi</taxon>
        <taxon>Cypriniformes</taxon>
        <taxon>Cyprinidae</taxon>
        <taxon>Labeoninae</taxon>
        <taxon>Labeonini</taxon>
        <taxon>Cirrhinus</taxon>
    </lineage>
</organism>
<reference evidence="1 2" key="1">
    <citation type="submission" date="2023-09" db="EMBL/GenBank/DDBJ databases">
        <authorList>
            <person name="Wang M."/>
        </authorList>
    </citation>
    <scope>NUCLEOTIDE SEQUENCE [LARGE SCALE GENOMIC DNA]</scope>
    <source>
        <strain evidence="1">GT-2023</strain>
        <tissue evidence="1">Liver</tissue>
    </source>
</reference>